<dbReference type="InterPro" id="IPR056798">
    <property type="entry name" value="ADH_Fe_C"/>
</dbReference>
<feature type="domain" description="Alcohol dehydrogenase iron-type/glycerol dehydrogenase GldA" evidence="2">
    <location>
        <begin position="21"/>
        <end position="187"/>
    </location>
</feature>
<name>A0A4V1RWN8_9BACT</name>
<dbReference type="PANTHER" id="PTHR11496">
    <property type="entry name" value="ALCOHOL DEHYDROGENASE"/>
    <property type="match status" value="1"/>
</dbReference>
<sequence>MTTTVPTATRPTHKNFKGIEKTVFGRGSFDQLDEILAPHRAENEGYFVFLVDNYFKGKSLESRVPVHSEDLTYYISVEEHEPTTQQIDELRDKILATRGLPSGVVGIGGGSIMDIAKALSLMLTNDGSSTLYQGLNLIKKPGVYHVGVPTISGTGAEVSMTAVLTGPVKKLGLKCEWTVFNQIILDPDLIASVPRNWWFYTGMDTYIHCIESENGRMNNAYSHAFAEQSLKLCREVFLGNQSGQTPENDEKLMVASLMGGLSLTYSEVGVCHALSYGLSKILGTRHCYANCLIMNHLADYYPEGVAEFRQMVAYHQIDLPQGLSAEWSDETLTRMAEVSYNLPHMWLHAIGPHWQDVITIDLLKDLFRRL</sequence>
<dbReference type="PANTHER" id="PTHR11496:SF104">
    <property type="entry name" value="3-DEOXY-ALPHA-D-MANNO-OCTULOSONATE 8-OXIDASE"/>
    <property type="match status" value="1"/>
</dbReference>
<dbReference type="Gene3D" id="1.20.1090.10">
    <property type="entry name" value="Dehydroquinate synthase-like - alpha domain"/>
    <property type="match status" value="1"/>
</dbReference>
<dbReference type="Pfam" id="PF25137">
    <property type="entry name" value="ADH_Fe_C"/>
    <property type="match status" value="1"/>
</dbReference>
<dbReference type="CDD" id="cd08184">
    <property type="entry name" value="Fe-ADH_KdnB-like"/>
    <property type="match status" value="1"/>
</dbReference>
<dbReference type="SUPFAM" id="SSF56796">
    <property type="entry name" value="Dehydroquinate synthase-like"/>
    <property type="match status" value="1"/>
</dbReference>
<dbReference type="InterPro" id="IPR039697">
    <property type="entry name" value="Alcohol_dehydrogenase_Fe"/>
</dbReference>
<evidence type="ECO:0000259" key="2">
    <source>
        <dbReference type="Pfam" id="PF00465"/>
    </source>
</evidence>
<accession>A0A4V1RWN8</accession>
<dbReference type="Pfam" id="PF00465">
    <property type="entry name" value="Fe-ADH"/>
    <property type="match status" value="1"/>
</dbReference>
<dbReference type="GO" id="GO:0046872">
    <property type="term" value="F:metal ion binding"/>
    <property type="evidence" value="ECO:0007669"/>
    <property type="project" value="InterPro"/>
</dbReference>
<dbReference type="EMBL" id="SBLB01000001">
    <property type="protein sequence ID" value="RYC70918.1"/>
    <property type="molecule type" value="Genomic_DNA"/>
</dbReference>
<evidence type="ECO:0000313" key="5">
    <source>
        <dbReference type="Proteomes" id="UP000290407"/>
    </source>
</evidence>
<keyword evidence="5" id="KW-1185">Reference proteome</keyword>
<dbReference type="Gene3D" id="3.40.50.1970">
    <property type="match status" value="1"/>
</dbReference>
<protein>
    <submittedName>
        <fullName evidence="4">Iron-containing alcohol dehydrogenase</fullName>
    </submittedName>
</protein>
<evidence type="ECO:0000259" key="3">
    <source>
        <dbReference type="Pfam" id="PF25137"/>
    </source>
</evidence>
<dbReference type="GO" id="GO:0004022">
    <property type="term" value="F:alcohol dehydrogenase (NAD+) activity"/>
    <property type="evidence" value="ECO:0007669"/>
    <property type="project" value="TreeGrafter"/>
</dbReference>
<dbReference type="AlphaFoldDB" id="A0A4V1RWN8"/>
<proteinExistence type="predicted"/>
<organism evidence="4 5">
    <name type="scientific">Spirosoma sordidisoli</name>
    <dbReference type="NCBI Taxonomy" id="2502893"/>
    <lineage>
        <taxon>Bacteria</taxon>
        <taxon>Pseudomonadati</taxon>
        <taxon>Bacteroidota</taxon>
        <taxon>Cytophagia</taxon>
        <taxon>Cytophagales</taxon>
        <taxon>Cytophagaceae</taxon>
        <taxon>Spirosoma</taxon>
    </lineage>
</organism>
<feature type="domain" description="Fe-containing alcohol dehydrogenase-like C-terminal" evidence="3">
    <location>
        <begin position="200"/>
        <end position="306"/>
    </location>
</feature>
<evidence type="ECO:0000313" key="4">
    <source>
        <dbReference type="EMBL" id="RYC70918.1"/>
    </source>
</evidence>
<reference evidence="4 5" key="1">
    <citation type="submission" date="2019-01" db="EMBL/GenBank/DDBJ databases">
        <title>Spirosoma flava sp. nov., a propanil-degrading bacterium isolated from herbicide-contaminated soil.</title>
        <authorList>
            <person name="Zhang L."/>
            <person name="Jiang J.-D."/>
        </authorList>
    </citation>
    <scope>NUCLEOTIDE SEQUENCE [LARGE SCALE GENOMIC DNA]</scope>
    <source>
        <strain evidence="4 5">TY50</strain>
    </source>
</reference>
<evidence type="ECO:0000256" key="1">
    <source>
        <dbReference type="ARBA" id="ARBA00023002"/>
    </source>
</evidence>
<dbReference type="RefSeq" id="WP_129599515.1">
    <property type="nucleotide sequence ID" value="NZ_SBLB01000001.1"/>
</dbReference>
<dbReference type="Proteomes" id="UP000290407">
    <property type="component" value="Unassembled WGS sequence"/>
</dbReference>
<gene>
    <name evidence="4" type="ORF">EQG79_01830</name>
</gene>
<comment type="caution">
    <text evidence="4">The sequence shown here is derived from an EMBL/GenBank/DDBJ whole genome shotgun (WGS) entry which is preliminary data.</text>
</comment>
<dbReference type="InterPro" id="IPR001670">
    <property type="entry name" value="ADH_Fe/GldA"/>
</dbReference>
<keyword evidence="1" id="KW-0560">Oxidoreductase</keyword>